<keyword evidence="1" id="KW-0472">Membrane</keyword>
<dbReference type="Gene3D" id="2.130.10.10">
    <property type="entry name" value="YVTN repeat-like/Quinoprotein amine dehydrogenase"/>
    <property type="match status" value="6"/>
</dbReference>
<keyword evidence="1" id="KW-0812">Transmembrane</keyword>
<dbReference type="SUPFAM" id="SSF110296">
    <property type="entry name" value="Oligoxyloglucan reducing end-specific cellobiohydrolase"/>
    <property type="match status" value="1"/>
</dbReference>
<dbReference type="Pfam" id="PF19190">
    <property type="entry name" value="BACON_2"/>
    <property type="match status" value="1"/>
</dbReference>
<dbReference type="Pfam" id="PF04151">
    <property type="entry name" value="PPC"/>
    <property type="match status" value="1"/>
</dbReference>
<evidence type="ECO:0000259" key="3">
    <source>
        <dbReference type="Pfam" id="PF19190"/>
    </source>
</evidence>
<feature type="domain" description="Peptidase C-terminal archaeal/bacterial" evidence="2">
    <location>
        <begin position="935"/>
        <end position="1003"/>
    </location>
</feature>
<keyword evidence="1" id="KW-1133">Transmembrane helix</keyword>
<dbReference type="InterPro" id="IPR007280">
    <property type="entry name" value="Peptidase_C_arc/bac"/>
</dbReference>
<organism evidence="4 5">
    <name type="scientific">Zhengella mangrovi</name>
    <dbReference type="NCBI Taxonomy" id="1982044"/>
    <lineage>
        <taxon>Bacteria</taxon>
        <taxon>Pseudomonadati</taxon>
        <taxon>Pseudomonadota</taxon>
        <taxon>Alphaproteobacteria</taxon>
        <taxon>Hyphomicrobiales</taxon>
        <taxon>Notoacmeibacteraceae</taxon>
        <taxon>Zhengella</taxon>
    </lineage>
</organism>
<keyword evidence="5" id="KW-1185">Reference proteome</keyword>
<dbReference type="OrthoDB" id="9764804at2"/>
<dbReference type="RefSeq" id="WP_099305867.1">
    <property type="nucleotide sequence ID" value="NZ_PDVP01000003.1"/>
</dbReference>
<dbReference type="SUPFAM" id="SSF89260">
    <property type="entry name" value="Collagen-binding domain"/>
    <property type="match status" value="1"/>
</dbReference>
<dbReference type="InterPro" id="IPR052025">
    <property type="entry name" value="Xyloglucanase_GH74"/>
</dbReference>
<dbReference type="PANTHER" id="PTHR43739:SF5">
    <property type="entry name" value="EXO-ALPHA-SIALIDASE"/>
    <property type="match status" value="1"/>
</dbReference>
<reference evidence="4 5" key="1">
    <citation type="submission" date="2017-10" db="EMBL/GenBank/DDBJ databases">
        <title>Sedimentibacterium mangrovi gen. nov., sp. nov., a novel member of family Phyllobacteriacea isolated from mangrove sediment.</title>
        <authorList>
            <person name="Liao H."/>
            <person name="Tian Y."/>
        </authorList>
    </citation>
    <scope>NUCLEOTIDE SEQUENCE [LARGE SCALE GENOMIC DNA]</scope>
    <source>
        <strain evidence="4 5">X9-2-2</strain>
    </source>
</reference>
<evidence type="ECO:0000259" key="2">
    <source>
        <dbReference type="Pfam" id="PF04151"/>
    </source>
</evidence>
<protein>
    <recommendedName>
        <fullName evidence="6">Peptidase C-terminal archaeal/bacterial domain-containing protein</fullName>
    </recommendedName>
</protein>
<feature type="domain" description="BACON" evidence="3">
    <location>
        <begin position="804"/>
        <end position="876"/>
    </location>
</feature>
<dbReference type="SUPFAM" id="SSF50939">
    <property type="entry name" value="Sialidases"/>
    <property type="match status" value="1"/>
</dbReference>
<dbReference type="GO" id="GO:0010411">
    <property type="term" value="P:xyloglucan metabolic process"/>
    <property type="evidence" value="ECO:0007669"/>
    <property type="project" value="TreeGrafter"/>
</dbReference>
<name>A0A2G1QQG6_9HYPH</name>
<accession>A0A2G1QQG6</accession>
<evidence type="ECO:0000313" key="5">
    <source>
        <dbReference type="Proteomes" id="UP000221168"/>
    </source>
</evidence>
<comment type="caution">
    <text evidence="4">The sequence shown here is derived from an EMBL/GenBank/DDBJ whole genome shotgun (WGS) entry which is preliminary data.</text>
</comment>
<dbReference type="InterPro" id="IPR024361">
    <property type="entry name" value="BACON"/>
</dbReference>
<dbReference type="Gene3D" id="2.60.120.380">
    <property type="match status" value="1"/>
</dbReference>
<gene>
    <name evidence="4" type="ORF">CSC94_08520</name>
</gene>
<evidence type="ECO:0000313" key="4">
    <source>
        <dbReference type="EMBL" id="PHP67725.1"/>
    </source>
</evidence>
<sequence length="1278" mass="132127">MEQHLRARIAEAIRHFLVVAVLTLAGALGLHLTAIAQEAGHEVDELTQEPEGTPAERLLWFYLPRAFPFDRVPPGSFQAARREYEQRFGPDSGYEQPASPTGTVPSINVGNWSAIGPTPIQSGSNQFSGRISSVAVHPTNGNIVYIGGAQGGIWKSSDGGSTWIATSDQACSLAMGDIEIDPVNPNIVYAGTGELHNSADSYYGCGVLRSTNGGTSWQQMGASVFDTTSGGARIARIKVRPSTAGSTTATTVFAASDFGLYRSTDSGQNWTRVLTGVVSDVAISDNNQNIVIAAIGSAFGGSTNGIYRSTDGGATWAQVTSGLPTSSIGRINIDMRGQYAYAVMQNSSTFQMLGIWRTTDDGANWTQRTATGASCGSQCWYDMHIKIAPNSLETVYMGGVSLYKSTDGASSFSNITNGIHVDQHDLAFHPVVADTVYAANDGGLFRSLDGGATWTQRNSGLNISQFYGGLSVAPTGSQPISGGTQDNHTVLYTGSTVWTDVNFSGVGGCDGAFTLINPSNTNIRYGMCQWQQNASYSGPRRNDTGNGGTYFLKKTGINAGDRGQFIPPLRMSPTTPTRVYFGTYRLYRSTNQGDAWTAVSNDLTSGGSRSAISMMAEAKTNSNAMYVVTNDGKAWYSSNAQSGSPTWTDRSSGLPTRAMSYVAVDPTNADNAIVTAQGFGTGHVYRTTNAGATWTNISGNLIDVPVNTVVIDPGEPTTHFWIGTDLGVYRTTDGGTTWTPFNTNLPLLAVFDLVFQESTGDLYAATHGRGAWKAASSSGSPSMTVTPTTAFNSTGAQGGPFLPNSQTYTVTNNGTGSVNWTASDSAAWTTISPASGTIVQGASTAVIVSINTTANTLAPNTYNSTVNFTNTTNGTGNTSRAVALTVTGGSTGPANDNFANATNIGTLPYAVTGQTNVGATSETGEPALSAPNNSVWYKVTIPSSTTLHVDTNGSALDTYIGLFSGSSVSSLTTLATNDDGGTNLASLIEMAVNAGTYYIAVDGFSGNTGTFSLNVSTSGGTTLGAVVASVLPTARATQTGTAVTAFATIINPNAATATGCSIALPSAIAGTTFLYQTTNASNVPIGTANTPVNIAAGGSQGFYFALSPTAAASSNIPLVFDCTNTSPAGTIFGVNTFQYTASTTPIADLVAIAATIGNTGYISIPGTTGQSAASVAAINIGATQTVTASVTEQAIGGTDPNMPATLTICRANSSGVCLTTFAASTSFTATAGQTYFFVVLAQGSGTVADNPATNRAHIYFRNASSQVVGATSVAVRTQ</sequence>
<evidence type="ECO:0008006" key="6">
    <source>
        <dbReference type="Google" id="ProtNLM"/>
    </source>
</evidence>
<dbReference type="AlphaFoldDB" id="A0A2G1QQG6"/>
<proteinExistence type="predicted"/>
<dbReference type="CDD" id="cd15482">
    <property type="entry name" value="Sialidase_non-viral"/>
    <property type="match status" value="1"/>
</dbReference>
<dbReference type="InterPro" id="IPR036278">
    <property type="entry name" value="Sialidase_sf"/>
</dbReference>
<dbReference type="Proteomes" id="UP000221168">
    <property type="component" value="Unassembled WGS sequence"/>
</dbReference>
<evidence type="ECO:0000256" key="1">
    <source>
        <dbReference type="SAM" id="Phobius"/>
    </source>
</evidence>
<dbReference type="InterPro" id="IPR015943">
    <property type="entry name" value="WD40/YVTN_repeat-like_dom_sf"/>
</dbReference>
<dbReference type="PANTHER" id="PTHR43739">
    <property type="entry name" value="XYLOGLUCANASE (EUROFUNG)"/>
    <property type="match status" value="1"/>
</dbReference>
<dbReference type="EMBL" id="PDVP01000003">
    <property type="protein sequence ID" value="PHP67725.1"/>
    <property type="molecule type" value="Genomic_DNA"/>
</dbReference>
<feature type="transmembrane region" description="Helical" evidence="1">
    <location>
        <begin position="12"/>
        <end position="32"/>
    </location>
</feature>